<reference evidence="1" key="1">
    <citation type="submission" date="2020-08" db="EMBL/GenBank/DDBJ databases">
        <title>Multicomponent nature underlies the extraordinary mechanical properties of spider dragline silk.</title>
        <authorList>
            <person name="Kono N."/>
            <person name="Nakamura H."/>
            <person name="Mori M."/>
            <person name="Yoshida Y."/>
            <person name="Ohtoshi R."/>
            <person name="Malay A.D."/>
            <person name="Moran D.A.P."/>
            <person name="Tomita M."/>
            <person name="Numata K."/>
            <person name="Arakawa K."/>
        </authorList>
    </citation>
    <scope>NUCLEOTIDE SEQUENCE</scope>
</reference>
<gene>
    <name evidence="1" type="ORF">NPIL_647001</name>
</gene>
<keyword evidence="2" id="KW-1185">Reference proteome</keyword>
<comment type="caution">
    <text evidence="1">The sequence shown here is derived from an EMBL/GenBank/DDBJ whole genome shotgun (WGS) entry which is preliminary data.</text>
</comment>
<proteinExistence type="predicted"/>
<protein>
    <submittedName>
        <fullName evidence="1">Uncharacterized protein</fullName>
    </submittedName>
</protein>
<evidence type="ECO:0000313" key="2">
    <source>
        <dbReference type="Proteomes" id="UP000887013"/>
    </source>
</evidence>
<sequence>MASQFYNIELPPAVTNLRHVPQTIWHVRISTHSSACTSRGMPVEGGGRRIEPMNVLCQGAMFAREGGARKGLALIPRTAILESASTCPLSSSKWLSPSHLPLPHPIQIFSIRLPTFTQKISASFSVSDIADKAPLQFSLVASLHTFHPLTFDVGGYILIN</sequence>
<name>A0A8X6M8D0_NEPPI</name>
<dbReference type="EMBL" id="BMAW01088339">
    <property type="protein sequence ID" value="GFS34163.1"/>
    <property type="molecule type" value="Genomic_DNA"/>
</dbReference>
<dbReference type="Proteomes" id="UP000887013">
    <property type="component" value="Unassembled WGS sequence"/>
</dbReference>
<organism evidence="1 2">
    <name type="scientific">Nephila pilipes</name>
    <name type="common">Giant wood spider</name>
    <name type="synonym">Nephila maculata</name>
    <dbReference type="NCBI Taxonomy" id="299642"/>
    <lineage>
        <taxon>Eukaryota</taxon>
        <taxon>Metazoa</taxon>
        <taxon>Ecdysozoa</taxon>
        <taxon>Arthropoda</taxon>
        <taxon>Chelicerata</taxon>
        <taxon>Arachnida</taxon>
        <taxon>Araneae</taxon>
        <taxon>Araneomorphae</taxon>
        <taxon>Entelegynae</taxon>
        <taxon>Araneoidea</taxon>
        <taxon>Nephilidae</taxon>
        <taxon>Nephila</taxon>
    </lineage>
</organism>
<dbReference type="AlphaFoldDB" id="A0A8X6M8D0"/>
<evidence type="ECO:0000313" key="1">
    <source>
        <dbReference type="EMBL" id="GFS34163.1"/>
    </source>
</evidence>
<dbReference type="OrthoDB" id="6433218at2759"/>
<accession>A0A8X6M8D0</accession>